<protein>
    <recommendedName>
        <fullName evidence="4">DUF3073 domain-containing protein</fullName>
    </recommendedName>
</protein>
<proteinExistence type="predicted"/>
<keyword evidence="3" id="KW-1185">Reference proteome</keyword>
<evidence type="ECO:0000313" key="3">
    <source>
        <dbReference type="Proteomes" id="UP000185491"/>
    </source>
</evidence>
<dbReference type="Proteomes" id="UP000185491">
    <property type="component" value="Chromosome"/>
</dbReference>
<feature type="region of interest" description="Disordered" evidence="1">
    <location>
        <begin position="60"/>
        <end position="84"/>
    </location>
</feature>
<sequence length="84" mass="9654">MGRGRAKAKQTKVARQLKYNTPDMDLASLQRELASQKPSNSQDKEDDEVDYAKLYADYTDYPDDHSRYAKYGDEEWDSKGSGQQ</sequence>
<feature type="compositionally biased region" description="Basic residues" evidence="1">
    <location>
        <begin position="1"/>
        <end position="12"/>
    </location>
</feature>
<evidence type="ECO:0000256" key="1">
    <source>
        <dbReference type="SAM" id="MobiDB-lite"/>
    </source>
</evidence>
<organism evidence="2 3">
    <name type="scientific">Corynebacterium phocae</name>
    <dbReference type="NCBI Taxonomy" id="161895"/>
    <lineage>
        <taxon>Bacteria</taxon>
        <taxon>Bacillati</taxon>
        <taxon>Actinomycetota</taxon>
        <taxon>Actinomycetes</taxon>
        <taxon>Mycobacteriales</taxon>
        <taxon>Corynebacteriaceae</taxon>
        <taxon>Corynebacterium</taxon>
    </lineage>
</organism>
<evidence type="ECO:0000313" key="2">
    <source>
        <dbReference type="EMBL" id="APT91958.1"/>
    </source>
</evidence>
<gene>
    <name evidence="2" type="ORF">CPHO_02470</name>
</gene>
<feature type="compositionally biased region" description="Basic and acidic residues" evidence="1">
    <location>
        <begin position="62"/>
        <end position="73"/>
    </location>
</feature>
<dbReference type="AlphaFoldDB" id="A0A1L7D1H6"/>
<accession>A0A1L7D1H6</accession>
<dbReference type="Pfam" id="PF11273">
    <property type="entry name" value="DUF3073"/>
    <property type="match status" value="1"/>
</dbReference>
<dbReference type="OrthoDB" id="3217921at2"/>
<dbReference type="STRING" id="161895.CPHO_02470"/>
<name>A0A1L7D1H6_9CORY</name>
<dbReference type="EMBL" id="CP009249">
    <property type="protein sequence ID" value="APT91958.1"/>
    <property type="molecule type" value="Genomic_DNA"/>
</dbReference>
<feature type="region of interest" description="Disordered" evidence="1">
    <location>
        <begin position="1"/>
        <end position="23"/>
    </location>
</feature>
<evidence type="ECO:0008006" key="4">
    <source>
        <dbReference type="Google" id="ProtNLM"/>
    </source>
</evidence>
<dbReference type="RefSeq" id="WP_075732927.1">
    <property type="nucleotide sequence ID" value="NZ_CP009249.1"/>
</dbReference>
<reference evidence="2 3" key="1">
    <citation type="submission" date="2014-08" db="EMBL/GenBank/DDBJ databases">
        <title>Complete genome sequence of Corynebacterium phocae M408/89/1(T)(=DSM 44612(T)), isolated from the common seal (Phoca vitulina).</title>
        <authorList>
            <person name="Ruckert C."/>
            <person name="Albersmeier A."/>
            <person name="Winkler A."/>
            <person name="Kalinowski J."/>
        </authorList>
    </citation>
    <scope>NUCLEOTIDE SEQUENCE [LARGE SCALE GENOMIC DNA]</scope>
    <source>
        <strain evidence="2 3">M408/89/1</strain>
    </source>
</reference>
<dbReference type="KEGG" id="cpho:CPHO_02470"/>
<dbReference type="InterPro" id="IPR021426">
    <property type="entry name" value="DUF3073"/>
</dbReference>